<keyword evidence="5 7" id="KW-0067">ATP-binding</keyword>
<dbReference type="InterPro" id="IPR000608">
    <property type="entry name" value="UBC"/>
</dbReference>
<evidence type="ECO:0000313" key="10">
    <source>
        <dbReference type="EMBL" id="KAJ5073603.1"/>
    </source>
</evidence>
<dbReference type="Gene3D" id="3.10.110.10">
    <property type="entry name" value="Ubiquitin Conjugating Enzyme"/>
    <property type="match status" value="1"/>
</dbReference>
<keyword evidence="3 7" id="KW-0547">Nucleotide-binding</keyword>
<dbReference type="PROSITE" id="PS50127">
    <property type="entry name" value="UBC_2"/>
    <property type="match status" value="1"/>
</dbReference>
<keyword evidence="11" id="KW-1185">Reference proteome</keyword>
<evidence type="ECO:0000256" key="1">
    <source>
        <dbReference type="ARBA" id="ARBA00012486"/>
    </source>
</evidence>
<dbReference type="SMART" id="SM00212">
    <property type="entry name" value="UBCc"/>
    <property type="match status" value="1"/>
</dbReference>
<feature type="active site" description="Glycyl thioester intermediate" evidence="6">
    <location>
        <position position="91"/>
    </location>
</feature>
<dbReference type="InterPro" id="IPR050113">
    <property type="entry name" value="Ub_conjugating_enzyme"/>
</dbReference>
<evidence type="ECO:0000256" key="2">
    <source>
        <dbReference type="ARBA" id="ARBA00022679"/>
    </source>
</evidence>
<keyword evidence="4 7" id="KW-0833">Ubl conjugation pathway</keyword>
<dbReference type="PROSITE" id="PS00183">
    <property type="entry name" value="UBC_1"/>
    <property type="match status" value="1"/>
</dbReference>
<keyword evidence="2" id="KW-0808">Transferase</keyword>
<dbReference type="GO" id="GO:0061631">
    <property type="term" value="F:ubiquitin conjugating enzyme activity"/>
    <property type="evidence" value="ECO:0007669"/>
    <property type="project" value="UniProtKB-EC"/>
</dbReference>
<dbReference type="OMA" id="APDGMFT"/>
<dbReference type="FunFam" id="3.10.110.10:FF:000025">
    <property type="entry name" value="ubiquitin-conjugating enzyme E2 7"/>
    <property type="match status" value="1"/>
</dbReference>
<dbReference type="GO" id="GO:0005524">
    <property type="term" value="F:ATP binding"/>
    <property type="evidence" value="ECO:0007669"/>
    <property type="project" value="UniProtKB-UniRule"/>
</dbReference>
<dbReference type="EMBL" id="JAPDFW010000073">
    <property type="protein sequence ID" value="KAJ5073603.1"/>
    <property type="molecule type" value="Genomic_DNA"/>
</dbReference>
<proteinExistence type="inferred from homology"/>
<dbReference type="Pfam" id="PF00179">
    <property type="entry name" value="UQ_con"/>
    <property type="match status" value="1"/>
</dbReference>
<dbReference type="EC" id="2.3.2.23" evidence="1"/>
<dbReference type="Proteomes" id="UP001149090">
    <property type="component" value="Unassembled WGS sequence"/>
</dbReference>
<evidence type="ECO:0000256" key="4">
    <source>
        <dbReference type="ARBA" id="ARBA00022786"/>
    </source>
</evidence>
<dbReference type="EMBL" id="JAPDFW010000076">
    <property type="protein sequence ID" value="KAJ5073183.1"/>
    <property type="molecule type" value="Genomic_DNA"/>
</dbReference>
<reference evidence="9" key="1">
    <citation type="submission" date="2022-10" db="EMBL/GenBank/DDBJ databases">
        <title>Novel sulphate-reducing endosymbionts in the free-living metamonad Anaeramoeba.</title>
        <authorList>
            <person name="Jerlstrom-Hultqvist J."/>
            <person name="Cepicka I."/>
            <person name="Gallot-Lavallee L."/>
            <person name="Salas-Leiva D."/>
            <person name="Curtis B.A."/>
            <person name="Zahonova K."/>
            <person name="Pipaliya S."/>
            <person name="Dacks J."/>
            <person name="Roger A.J."/>
        </authorList>
    </citation>
    <scope>NUCLEOTIDE SEQUENCE</scope>
    <source>
        <strain evidence="9">BMAN</strain>
    </source>
</reference>
<protein>
    <recommendedName>
        <fullName evidence="1">E2 ubiquitin-conjugating enzyme</fullName>
        <ecNumber evidence="1">2.3.2.23</ecNumber>
    </recommendedName>
</protein>
<evidence type="ECO:0000256" key="3">
    <source>
        <dbReference type="ARBA" id="ARBA00022741"/>
    </source>
</evidence>
<dbReference type="CDD" id="cd23795">
    <property type="entry name" value="UBCc_UBE2G1"/>
    <property type="match status" value="1"/>
</dbReference>
<dbReference type="SUPFAM" id="SSF54495">
    <property type="entry name" value="UBC-like"/>
    <property type="match status" value="1"/>
</dbReference>
<dbReference type="OrthoDB" id="19692at2759"/>
<dbReference type="InterPro" id="IPR016135">
    <property type="entry name" value="UBQ-conjugating_enzyme/RWD"/>
</dbReference>
<dbReference type="InterPro" id="IPR023313">
    <property type="entry name" value="UBQ-conjugating_AS"/>
</dbReference>
<gene>
    <name evidence="10" type="ORF">M0811_08440</name>
    <name evidence="9" type="ORF">M0811_08865</name>
</gene>
<feature type="domain" description="UBC core" evidence="8">
    <location>
        <begin position="7"/>
        <end position="166"/>
    </location>
</feature>
<evidence type="ECO:0000256" key="7">
    <source>
        <dbReference type="RuleBase" id="RU362109"/>
    </source>
</evidence>
<evidence type="ECO:0000313" key="11">
    <source>
        <dbReference type="Proteomes" id="UP001149090"/>
    </source>
</evidence>
<evidence type="ECO:0000259" key="8">
    <source>
        <dbReference type="PROSITE" id="PS50127"/>
    </source>
</evidence>
<accession>A0A9Q0RB54</accession>
<sequence>MTSDKQFASNHLLKQFRELSKNPVDGFSAGLIDDDPFNWEITVIGPTDTLYEGGIFRATLAFPDNYPNYPPKMKFISEMWHPNIYKDGTVCISILHQPGKDEWGYEDESERWLPVHSVESILISVISMLSSPNDQSPANIDAAVEWRQNPKIFKRKVYRTVARSQEML</sequence>
<organism evidence="9 11">
    <name type="scientific">Anaeramoeba ignava</name>
    <name type="common">Anaerobic marine amoeba</name>
    <dbReference type="NCBI Taxonomy" id="1746090"/>
    <lineage>
        <taxon>Eukaryota</taxon>
        <taxon>Metamonada</taxon>
        <taxon>Anaeramoebidae</taxon>
        <taxon>Anaeramoeba</taxon>
    </lineage>
</organism>
<evidence type="ECO:0000256" key="5">
    <source>
        <dbReference type="ARBA" id="ARBA00022840"/>
    </source>
</evidence>
<dbReference type="AlphaFoldDB" id="A0A9Q0RB54"/>
<comment type="similarity">
    <text evidence="7">Belongs to the ubiquitin-conjugating enzyme family.</text>
</comment>
<evidence type="ECO:0000313" key="9">
    <source>
        <dbReference type="EMBL" id="KAJ5073183.1"/>
    </source>
</evidence>
<comment type="caution">
    <text evidence="9">The sequence shown here is derived from an EMBL/GenBank/DDBJ whole genome shotgun (WGS) entry which is preliminary data.</text>
</comment>
<name>A0A9Q0RB54_ANAIG</name>
<evidence type="ECO:0000256" key="6">
    <source>
        <dbReference type="PROSITE-ProRule" id="PRU10133"/>
    </source>
</evidence>
<dbReference type="PANTHER" id="PTHR24067">
    <property type="entry name" value="UBIQUITIN-CONJUGATING ENZYME E2"/>
    <property type="match status" value="1"/>
</dbReference>